<proteinExistence type="predicted"/>
<protein>
    <submittedName>
        <fullName evidence="2">Uncharacterized protein</fullName>
    </submittedName>
</protein>
<dbReference type="EMBL" id="MN234220">
    <property type="protein sequence ID" value="QFG13519.1"/>
    <property type="molecule type" value="Genomic_DNA"/>
</dbReference>
<accession>A0A5J6TUF5</accession>
<dbReference type="GeneID" id="55623193"/>
<feature type="region of interest" description="Disordered" evidence="1">
    <location>
        <begin position="1"/>
        <end position="72"/>
    </location>
</feature>
<organism evidence="2 3">
    <name type="scientific">Gordonia phage Lambo</name>
    <dbReference type="NCBI Taxonomy" id="2599845"/>
    <lineage>
        <taxon>Viruses</taxon>
        <taxon>Duplodnaviria</taxon>
        <taxon>Heunggongvirae</taxon>
        <taxon>Uroviricota</taxon>
        <taxon>Caudoviricetes</taxon>
        <taxon>Dovevirinae</taxon>
        <taxon>Lambovirus</taxon>
        <taxon>Lambovirus lambo</taxon>
    </lineage>
</organism>
<evidence type="ECO:0000256" key="1">
    <source>
        <dbReference type="SAM" id="MobiDB-lite"/>
    </source>
</evidence>
<keyword evidence="3" id="KW-1185">Reference proteome</keyword>
<gene>
    <name evidence="2" type="primary">7</name>
    <name evidence="2" type="ORF">PBI_LAMBO_7</name>
</gene>
<sequence>MAKRKRKAVRRTLKGRAAKGRIPRDKNGKFVDANGRNRSTGPNLKNLKKGRTKAAAKKRSKKKKSSSRAGAIAAGVAAYAANRYTNKLKNEAEKHLSKAEDKVARVAKAKIKQAVKSRKARK</sequence>
<name>A0A5J6TUF5_9CAUD</name>
<dbReference type="KEGG" id="vg:55623193"/>
<dbReference type="Proteomes" id="UP000325706">
    <property type="component" value="Segment"/>
</dbReference>
<evidence type="ECO:0000313" key="3">
    <source>
        <dbReference type="Proteomes" id="UP000325706"/>
    </source>
</evidence>
<dbReference type="RefSeq" id="YP_009852560.1">
    <property type="nucleotide sequence ID" value="NC_048814.1"/>
</dbReference>
<evidence type="ECO:0000313" key="2">
    <source>
        <dbReference type="EMBL" id="QFG13519.1"/>
    </source>
</evidence>
<feature type="compositionally biased region" description="Basic residues" evidence="1">
    <location>
        <begin position="46"/>
        <end position="66"/>
    </location>
</feature>
<reference evidence="2 3" key="1">
    <citation type="submission" date="2019-07" db="EMBL/GenBank/DDBJ databases">
        <authorList>
            <person name="Fryberger R.B."/>
            <person name="Stoner T.H."/>
            <person name="Garlena R.A."/>
            <person name="Russell D.A."/>
            <person name="Pope W.H."/>
            <person name="Jacobs-Sera D."/>
            <person name="Hatfull G.F."/>
        </authorList>
    </citation>
    <scope>NUCLEOTIDE SEQUENCE [LARGE SCALE GENOMIC DNA]</scope>
</reference>
<feature type="compositionally biased region" description="Basic residues" evidence="1">
    <location>
        <begin position="1"/>
        <end position="21"/>
    </location>
</feature>